<feature type="compositionally biased region" description="Polar residues" evidence="1">
    <location>
        <begin position="102"/>
        <end position="118"/>
    </location>
</feature>
<name>A0A164RYC4_9AGAM</name>
<dbReference type="Proteomes" id="UP000076722">
    <property type="component" value="Unassembled WGS sequence"/>
</dbReference>
<accession>A0A164RYC4</accession>
<reference evidence="3 4" key="1">
    <citation type="journal article" date="2016" name="Mol. Biol. Evol.">
        <title>Comparative Genomics of Early-Diverging Mushroom-Forming Fungi Provides Insights into the Origins of Lignocellulose Decay Capabilities.</title>
        <authorList>
            <person name="Nagy L.G."/>
            <person name="Riley R."/>
            <person name="Tritt A."/>
            <person name="Adam C."/>
            <person name="Daum C."/>
            <person name="Floudas D."/>
            <person name="Sun H."/>
            <person name="Yadav J.S."/>
            <person name="Pangilinan J."/>
            <person name="Larsson K.H."/>
            <person name="Matsuura K."/>
            <person name="Barry K."/>
            <person name="Labutti K."/>
            <person name="Kuo R."/>
            <person name="Ohm R.A."/>
            <person name="Bhattacharya S.S."/>
            <person name="Shirouzu T."/>
            <person name="Yoshinaga Y."/>
            <person name="Martin F.M."/>
            <person name="Grigoriev I.V."/>
            <person name="Hibbett D.S."/>
        </authorList>
    </citation>
    <scope>NUCLEOTIDE SEQUENCE [LARGE SCALE GENOMIC DNA]</scope>
    <source>
        <strain evidence="3 4">HHB9708</strain>
    </source>
</reference>
<feature type="region of interest" description="Disordered" evidence="1">
    <location>
        <begin position="51"/>
        <end position="131"/>
    </location>
</feature>
<evidence type="ECO:0000256" key="1">
    <source>
        <dbReference type="SAM" id="MobiDB-lite"/>
    </source>
</evidence>
<feature type="signal peptide" evidence="2">
    <location>
        <begin position="1"/>
        <end position="20"/>
    </location>
</feature>
<keyword evidence="2" id="KW-0732">Signal</keyword>
<evidence type="ECO:0000313" key="4">
    <source>
        <dbReference type="Proteomes" id="UP000076722"/>
    </source>
</evidence>
<evidence type="ECO:0000313" key="3">
    <source>
        <dbReference type="EMBL" id="KZS90997.1"/>
    </source>
</evidence>
<keyword evidence="4" id="KW-1185">Reference proteome</keyword>
<feature type="compositionally biased region" description="Polar residues" evidence="1">
    <location>
        <begin position="51"/>
        <end position="81"/>
    </location>
</feature>
<proteinExistence type="predicted"/>
<gene>
    <name evidence="3" type="ORF">SISNIDRAFT_456980</name>
</gene>
<protein>
    <submittedName>
        <fullName evidence="3">Uncharacterized protein</fullName>
    </submittedName>
</protein>
<dbReference type="EMBL" id="KV419417">
    <property type="protein sequence ID" value="KZS90997.1"/>
    <property type="molecule type" value="Genomic_DNA"/>
</dbReference>
<evidence type="ECO:0000256" key="2">
    <source>
        <dbReference type="SAM" id="SignalP"/>
    </source>
</evidence>
<sequence length="131" mass="13582">MRFSTFILSSAFILNTGMFATPLPSNNSLKEACDKLYQDCVTAAGSSPETVLSTFSSASPTLEPEASSSSVALVEPTSSLIITPAARKNTRAAQPGGHKGSSKNTSKNESTPNDNSRGNALANEVLIAVSD</sequence>
<dbReference type="AlphaFoldDB" id="A0A164RYC4"/>
<organism evidence="3 4">
    <name type="scientific">Sistotremastrum niveocremeum HHB9708</name>
    <dbReference type="NCBI Taxonomy" id="1314777"/>
    <lineage>
        <taxon>Eukaryota</taxon>
        <taxon>Fungi</taxon>
        <taxon>Dikarya</taxon>
        <taxon>Basidiomycota</taxon>
        <taxon>Agaricomycotina</taxon>
        <taxon>Agaricomycetes</taxon>
        <taxon>Sistotremastrales</taxon>
        <taxon>Sistotremastraceae</taxon>
        <taxon>Sertulicium</taxon>
        <taxon>Sertulicium niveocremeum</taxon>
    </lineage>
</organism>
<feature type="chain" id="PRO_5007853002" evidence="2">
    <location>
        <begin position="21"/>
        <end position="131"/>
    </location>
</feature>